<name>A0A4S2KV89_9HYME</name>
<dbReference type="CDD" id="cd21806">
    <property type="entry name" value="DEFL_defensin-like"/>
    <property type="match status" value="2"/>
</dbReference>
<dbReference type="EMBL" id="QBLH01000870">
    <property type="protein sequence ID" value="TGZ53983.1"/>
    <property type="molecule type" value="Genomic_DNA"/>
</dbReference>
<keyword evidence="6" id="KW-1185">Reference proteome</keyword>
<dbReference type="Pfam" id="PF01097">
    <property type="entry name" value="Defensin_2"/>
    <property type="match status" value="3"/>
</dbReference>
<protein>
    <recommendedName>
        <fullName evidence="4">Invertebrate defensins family profile domain-containing protein</fullName>
    </recommendedName>
</protein>
<organism evidence="5 6">
    <name type="scientific">Temnothorax longispinosus</name>
    <dbReference type="NCBI Taxonomy" id="300112"/>
    <lineage>
        <taxon>Eukaryota</taxon>
        <taxon>Metazoa</taxon>
        <taxon>Ecdysozoa</taxon>
        <taxon>Arthropoda</taxon>
        <taxon>Hexapoda</taxon>
        <taxon>Insecta</taxon>
        <taxon>Pterygota</taxon>
        <taxon>Neoptera</taxon>
        <taxon>Endopterygota</taxon>
        <taxon>Hymenoptera</taxon>
        <taxon>Apocrita</taxon>
        <taxon>Aculeata</taxon>
        <taxon>Formicoidea</taxon>
        <taxon>Formicidae</taxon>
        <taxon>Myrmicinae</taxon>
        <taxon>Temnothorax</taxon>
    </lineage>
</organism>
<evidence type="ECO:0000313" key="6">
    <source>
        <dbReference type="Proteomes" id="UP000310200"/>
    </source>
</evidence>
<evidence type="ECO:0000256" key="2">
    <source>
        <dbReference type="ARBA" id="ARBA00022525"/>
    </source>
</evidence>
<comment type="caution">
    <text evidence="5">The sequence shown here is derived from an EMBL/GenBank/DDBJ whole genome shotgun (WGS) entry which is preliminary data.</text>
</comment>
<dbReference type="PROSITE" id="PS51378">
    <property type="entry name" value="INVERT_DEFENSINS"/>
    <property type="match status" value="1"/>
</dbReference>
<feature type="domain" description="Invertebrate defensins family profile" evidence="4">
    <location>
        <begin position="79"/>
        <end position="111"/>
    </location>
</feature>
<comment type="subcellular location">
    <subcellularLocation>
        <location evidence="1">Secreted</location>
    </subcellularLocation>
</comment>
<evidence type="ECO:0000256" key="1">
    <source>
        <dbReference type="ARBA" id="ARBA00004613"/>
    </source>
</evidence>
<keyword evidence="3" id="KW-1015">Disulfide bond</keyword>
<reference evidence="5 6" key="1">
    <citation type="journal article" date="2019" name="Philos. Trans. R. Soc. Lond., B, Biol. Sci.">
        <title>Ant behaviour and brain gene expression of defending hosts depend on the ecological success of the intruding social parasite.</title>
        <authorList>
            <person name="Kaur R."/>
            <person name="Stoldt M."/>
            <person name="Jongepier E."/>
            <person name="Feldmeyer B."/>
            <person name="Menzel F."/>
            <person name="Bornberg-Bauer E."/>
            <person name="Foitzik S."/>
        </authorList>
    </citation>
    <scope>NUCLEOTIDE SEQUENCE [LARGE SCALE GENOMIC DNA]</scope>
    <source>
        <tissue evidence="5">Whole body</tissue>
    </source>
</reference>
<evidence type="ECO:0000313" key="5">
    <source>
        <dbReference type="EMBL" id="TGZ53983.1"/>
    </source>
</evidence>
<dbReference type="Proteomes" id="UP000310200">
    <property type="component" value="Unassembled WGS sequence"/>
</dbReference>
<accession>A0A4S2KV89</accession>
<dbReference type="AlphaFoldDB" id="A0A4S2KV89"/>
<keyword evidence="2" id="KW-0964">Secreted</keyword>
<proteinExistence type="predicted"/>
<dbReference type="GO" id="GO:0005615">
    <property type="term" value="C:extracellular space"/>
    <property type="evidence" value="ECO:0007669"/>
    <property type="project" value="TreeGrafter"/>
</dbReference>
<dbReference type="GO" id="GO:0042742">
    <property type="term" value="P:defense response to bacterium"/>
    <property type="evidence" value="ECO:0007669"/>
    <property type="project" value="TreeGrafter"/>
</dbReference>
<dbReference type="SUPFAM" id="SSF57095">
    <property type="entry name" value="Scorpion toxin-like"/>
    <property type="match status" value="3"/>
</dbReference>
<sequence length="276" mass="30998">MNILWYHIEYILPYNLLDNDSLLKMKIYVFALLVMAAVAFARQLPVEDLNKDEVPLDILYLPLASEDESSPVEHHRERRFTCNHNACNAHCIVRNRKGGYCNDKNLCIIKVSLESPLANKDESLKTASVEAHHRVRRITCDVILDSLGSGHAFCAAHCIVKGHKKGYCNEYGVYLDNDSFLKMKIYVFALLVVAAVAFAHQLPVEDLNEDDILNLPVASEDESVEVKPVEEHRPELAITCDILGSTRACATHCILKGYRGGWCDAKRTNGLVNLDC</sequence>
<dbReference type="PANTHER" id="PTHR13645:SF0">
    <property type="entry name" value="DEFENSIN"/>
    <property type="match status" value="1"/>
</dbReference>
<dbReference type="GO" id="GO:0006959">
    <property type="term" value="P:humoral immune response"/>
    <property type="evidence" value="ECO:0007669"/>
    <property type="project" value="TreeGrafter"/>
</dbReference>
<evidence type="ECO:0000259" key="4">
    <source>
        <dbReference type="PROSITE" id="PS51378"/>
    </source>
</evidence>
<dbReference type="PANTHER" id="PTHR13645">
    <property type="entry name" value="DEFENSIN"/>
    <property type="match status" value="1"/>
</dbReference>
<dbReference type="Gene3D" id="3.30.30.10">
    <property type="entry name" value="Knottin, scorpion toxin-like"/>
    <property type="match status" value="3"/>
</dbReference>
<evidence type="ECO:0000256" key="3">
    <source>
        <dbReference type="ARBA" id="ARBA00023157"/>
    </source>
</evidence>
<feature type="non-terminal residue" evidence="5">
    <location>
        <position position="276"/>
    </location>
</feature>
<dbReference type="InterPro" id="IPR036574">
    <property type="entry name" value="Scorpion_toxin-like_sf"/>
</dbReference>
<gene>
    <name evidence="5" type="ORF">DBV15_07637</name>
</gene>
<dbReference type="InterPro" id="IPR001542">
    <property type="entry name" value="Defensin_invertebrate/fungal"/>
</dbReference>